<keyword evidence="3" id="KW-1185">Reference proteome</keyword>
<dbReference type="Pfam" id="PF09604">
    <property type="entry name" value="Potass_KdpF"/>
    <property type="match status" value="1"/>
</dbReference>
<accession>A0ABX2P001</accession>
<dbReference type="Proteomes" id="UP001516351">
    <property type="component" value="Unassembled WGS sequence"/>
</dbReference>
<organism evidence="2 3">
    <name type="scientific">Asaia spathodeae</name>
    <dbReference type="NCBI Taxonomy" id="657016"/>
    <lineage>
        <taxon>Bacteria</taxon>
        <taxon>Pseudomonadati</taxon>
        <taxon>Pseudomonadota</taxon>
        <taxon>Alphaproteobacteria</taxon>
        <taxon>Acetobacterales</taxon>
        <taxon>Acetobacteraceae</taxon>
        <taxon>Asaia</taxon>
    </lineage>
</organism>
<keyword evidence="1" id="KW-0472">Membrane</keyword>
<proteinExistence type="predicted"/>
<evidence type="ECO:0000256" key="1">
    <source>
        <dbReference type="SAM" id="Phobius"/>
    </source>
</evidence>
<gene>
    <name evidence="2" type="primary">kdpF</name>
    <name evidence="2" type="ORF">HW542_00265</name>
</gene>
<sequence>MTPDLVLGGIVTLGLLAYVTAVLLRPERF</sequence>
<comment type="caution">
    <text evidence="2">The sequence shown here is derived from an EMBL/GenBank/DDBJ whole genome shotgun (WGS) entry which is preliminary data.</text>
</comment>
<dbReference type="NCBIfam" id="TIGR02115">
    <property type="entry name" value="potass_kdpF"/>
    <property type="match status" value="1"/>
</dbReference>
<dbReference type="RefSeq" id="WP_148301563.1">
    <property type="nucleotide sequence ID" value="NZ_JABXXT010000006.1"/>
</dbReference>
<protein>
    <submittedName>
        <fullName evidence="2">K(+)-transporting ATPase subunit F</fullName>
    </submittedName>
</protein>
<dbReference type="InterPro" id="IPR011726">
    <property type="entry name" value="KdpF"/>
</dbReference>
<keyword evidence="1" id="KW-1133">Transmembrane helix</keyword>
<reference evidence="2 3" key="1">
    <citation type="submission" date="2020-06" db="EMBL/GenBank/DDBJ databases">
        <title>Synonyms of Asaia species.</title>
        <authorList>
            <person name="Sombolestani A."/>
        </authorList>
    </citation>
    <scope>NUCLEOTIDE SEQUENCE [LARGE SCALE GENOMIC DNA]</scope>
    <source>
        <strain evidence="2 3">LMG 27047</strain>
    </source>
</reference>
<feature type="transmembrane region" description="Helical" evidence="1">
    <location>
        <begin position="6"/>
        <end position="24"/>
    </location>
</feature>
<dbReference type="EMBL" id="JABXXV010000001">
    <property type="protein sequence ID" value="NVN45236.1"/>
    <property type="molecule type" value="Genomic_DNA"/>
</dbReference>
<name>A0ABX2P001_9PROT</name>
<evidence type="ECO:0000313" key="3">
    <source>
        <dbReference type="Proteomes" id="UP001516351"/>
    </source>
</evidence>
<keyword evidence="1" id="KW-0812">Transmembrane</keyword>
<evidence type="ECO:0000313" key="2">
    <source>
        <dbReference type="EMBL" id="NVN45236.1"/>
    </source>
</evidence>